<dbReference type="Proteomes" id="UP000486351">
    <property type="component" value="Unassembled WGS sequence"/>
</dbReference>
<evidence type="ECO:0000313" key="14">
    <source>
        <dbReference type="Proteomes" id="UP000437068"/>
    </source>
</evidence>
<dbReference type="EMBL" id="QXGA01000571">
    <property type="protein sequence ID" value="KAE9144035.1"/>
    <property type="molecule type" value="Genomic_DNA"/>
</dbReference>
<keyword evidence="1" id="KW-0732">Signal</keyword>
<name>A0A6A3ZVJ2_9STRA</name>
<dbReference type="Proteomes" id="UP000437068">
    <property type="component" value="Unassembled WGS sequence"/>
</dbReference>
<dbReference type="EMBL" id="QXGB01000141">
    <property type="protein sequence ID" value="KAE9228311.1"/>
    <property type="molecule type" value="Genomic_DNA"/>
</dbReference>
<dbReference type="AlphaFoldDB" id="A0A6A3ZVJ2"/>
<evidence type="ECO:0008006" key="22">
    <source>
        <dbReference type="Google" id="ProtNLM"/>
    </source>
</evidence>
<evidence type="ECO:0000313" key="19">
    <source>
        <dbReference type="Proteomes" id="UP000476176"/>
    </source>
</evidence>
<evidence type="ECO:0000313" key="15">
    <source>
        <dbReference type="Proteomes" id="UP000440367"/>
    </source>
</evidence>
<evidence type="ECO:0000313" key="6">
    <source>
        <dbReference type="EMBL" id="KAE9144035.1"/>
    </source>
</evidence>
<evidence type="ECO:0000256" key="1">
    <source>
        <dbReference type="SAM" id="SignalP"/>
    </source>
</evidence>
<dbReference type="Proteomes" id="UP000429523">
    <property type="component" value="Unassembled WGS sequence"/>
</dbReference>
<evidence type="ECO:0000313" key="20">
    <source>
        <dbReference type="Proteomes" id="UP000486351"/>
    </source>
</evidence>
<evidence type="ECO:0000313" key="4">
    <source>
        <dbReference type="EMBL" id="KAE9120710.1"/>
    </source>
</evidence>
<gene>
    <name evidence="10" type="ORF">PF001_g3848</name>
    <name evidence="9" type="ORF">PF002_g8861</name>
    <name evidence="8" type="ORF">PF004_g11021</name>
    <name evidence="7" type="ORF">PF005_g4378</name>
    <name evidence="6" type="ORF">PF006_g10985</name>
    <name evidence="4" type="ORF">PF007_g8064</name>
    <name evidence="11" type="ORF">PF008_g11198</name>
    <name evidence="2" type="ORF">PF009_g11875</name>
    <name evidence="5" type="ORF">PF010_g7006</name>
    <name evidence="3" type="ORF">PF011_g6496</name>
</gene>
<evidence type="ECO:0000313" key="5">
    <source>
        <dbReference type="EMBL" id="KAE9121678.1"/>
    </source>
</evidence>
<dbReference type="EMBL" id="QXGC01000590">
    <property type="protein sequence ID" value="KAE9228633.1"/>
    <property type="molecule type" value="Genomic_DNA"/>
</dbReference>
<dbReference type="EMBL" id="QXFZ01000331">
    <property type="protein sequence ID" value="KAE9120710.1"/>
    <property type="molecule type" value="Genomic_DNA"/>
</dbReference>
<organism evidence="9 15">
    <name type="scientific">Phytophthora fragariae</name>
    <dbReference type="NCBI Taxonomy" id="53985"/>
    <lineage>
        <taxon>Eukaryota</taxon>
        <taxon>Sar</taxon>
        <taxon>Stramenopiles</taxon>
        <taxon>Oomycota</taxon>
        <taxon>Peronosporomycetes</taxon>
        <taxon>Peronosporales</taxon>
        <taxon>Peronosporaceae</taxon>
        <taxon>Phytophthora</taxon>
    </lineage>
</organism>
<evidence type="ECO:0000313" key="21">
    <source>
        <dbReference type="Proteomes" id="UP000488956"/>
    </source>
</evidence>
<protein>
    <recommendedName>
        <fullName evidence="22">Secreted protein</fullName>
    </recommendedName>
</protein>
<dbReference type="Proteomes" id="UP000440732">
    <property type="component" value="Unassembled WGS sequence"/>
</dbReference>
<dbReference type="EMBL" id="QXFX01000292">
    <property type="protein sequence ID" value="KAE9121678.1"/>
    <property type="molecule type" value="Genomic_DNA"/>
</dbReference>
<dbReference type="Proteomes" id="UP000460718">
    <property type="component" value="Unassembled WGS sequence"/>
</dbReference>
<dbReference type="EMBL" id="QXFW01000275">
    <property type="protein sequence ID" value="KAE9017908.1"/>
    <property type="molecule type" value="Genomic_DNA"/>
</dbReference>
<dbReference type="Proteomes" id="UP000488956">
    <property type="component" value="Unassembled WGS sequence"/>
</dbReference>
<comment type="caution">
    <text evidence="9">The sequence shown here is derived from an EMBL/GenBank/DDBJ whole genome shotgun (WGS) entry which is preliminary data.</text>
</comment>
<dbReference type="Proteomes" id="UP000433483">
    <property type="component" value="Unassembled WGS sequence"/>
</dbReference>
<evidence type="ECO:0000313" key="3">
    <source>
        <dbReference type="EMBL" id="KAE9017908.1"/>
    </source>
</evidence>
<proteinExistence type="predicted"/>
<evidence type="ECO:0000313" key="7">
    <source>
        <dbReference type="EMBL" id="KAE9228311.1"/>
    </source>
</evidence>
<feature type="chain" id="PRO_5036381009" description="Secreted protein" evidence="1">
    <location>
        <begin position="17"/>
        <end position="92"/>
    </location>
</feature>
<dbReference type="Proteomes" id="UP000476176">
    <property type="component" value="Unassembled WGS sequence"/>
</dbReference>
<evidence type="ECO:0000313" key="2">
    <source>
        <dbReference type="EMBL" id="KAE8938237.1"/>
    </source>
</evidence>
<evidence type="ECO:0000313" key="11">
    <source>
        <dbReference type="EMBL" id="KAE9340250.1"/>
    </source>
</evidence>
<evidence type="ECO:0000313" key="13">
    <source>
        <dbReference type="Proteomes" id="UP000433483"/>
    </source>
</evidence>
<sequence>MEYFLVLCVIFGVRFAYTSIAVASMMEAGNSVVGRNQHCIQVDVKNGYNERHPSYAPSCRPVDVQQVTRVDNRRVVAVRLKQVSRQGQNNRY</sequence>
<evidence type="ECO:0000313" key="8">
    <source>
        <dbReference type="EMBL" id="KAE9228633.1"/>
    </source>
</evidence>
<evidence type="ECO:0000313" key="16">
    <source>
        <dbReference type="Proteomes" id="UP000440732"/>
    </source>
</evidence>
<accession>A0A6A3ZVJ2</accession>
<evidence type="ECO:0000313" key="18">
    <source>
        <dbReference type="Proteomes" id="UP000460718"/>
    </source>
</evidence>
<evidence type="ECO:0000313" key="9">
    <source>
        <dbReference type="EMBL" id="KAE9242229.1"/>
    </source>
</evidence>
<dbReference type="Proteomes" id="UP000441208">
    <property type="component" value="Unassembled WGS sequence"/>
</dbReference>
<dbReference type="Proteomes" id="UP000440367">
    <property type="component" value="Unassembled WGS sequence"/>
</dbReference>
<dbReference type="EMBL" id="QXGE01000125">
    <property type="protein sequence ID" value="KAE9323592.1"/>
    <property type="molecule type" value="Genomic_DNA"/>
</dbReference>
<evidence type="ECO:0000313" key="17">
    <source>
        <dbReference type="Proteomes" id="UP000441208"/>
    </source>
</evidence>
<dbReference type="EMBL" id="QXGD01000353">
    <property type="protein sequence ID" value="KAE9242229.1"/>
    <property type="molecule type" value="Genomic_DNA"/>
</dbReference>
<evidence type="ECO:0000313" key="12">
    <source>
        <dbReference type="Proteomes" id="UP000429523"/>
    </source>
</evidence>
<dbReference type="EMBL" id="QXGF01000575">
    <property type="protein sequence ID" value="KAE8938237.1"/>
    <property type="molecule type" value="Genomic_DNA"/>
</dbReference>
<evidence type="ECO:0000313" key="10">
    <source>
        <dbReference type="EMBL" id="KAE9323592.1"/>
    </source>
</evidence>
<feature type="signal peptide" evidence="1">
    <location>
        <begin position="1"/>
        <end position="16"/>
    </location>
</feature>
<dbReference type="EMBL" id="QXFY01000589">
    <property type="protein sequence ID" value="KAE9340250.1"/>
    <property type="molecule type" value="Genomic_DNA"/>
</dbReference>
<keyword evidence="13" id="KW-1185">Reference proteome</keyword>
<reference evidence="12 13" key="1">
    <citation type="submission" date="2018-08" db="EMBL/GenBank/DDBJ databases">
        <title>Genomic investigation of the strawberry pathogen Phytophthora fragariae indicates pathogenicity is determined by transcriptional variation in three key races.</title>
        <authorList>
            <person name="Adams T.M."/>
            <person name="Armitage A.D."/>
            <person name="Sobczyk M.K."/>
            <person name="Bates H.J."/>
            <person name="Dunwell J.M."/>
            <person name="Nellist C.F."/>
            <person name="Harrison R.J."/>
        </authorList>
    </citation>
    <scope>NUCLEOTIDE SEQUENCE [LARGE SCALE GENOMIC DNA]</scope>
    <source>
        <strain evidence="10 14">A4</strain>
        <strain evidence="9 15">BC-1</strain>
        <strain evidence="8 19">BC-23</strain>
        <strain evidence="7 13">NOV-27</strain>
        <strain evidence="6 16">NOV-5</strain>
        <strain evidence="4 17">NOV-71</strain>
        <strain evidence="11 20">NOV-77</strain>
        <strain evidence="2 12">NOV-9</strain>
        <strain evidence="5 21">ONT-3</strain>
        <strain evidence="3 18">SCRP245</strain>
    </source>
</reference>